<evidence type="ECO:0000256" key="1">
    <source>
        <dbReference type="PIRSR" id="PIRSR004789-50"/>
    </source>
</evidence>
<dbReference type="OrthoDB" id="9801109at2"/>
<evidence type="ECO:0000313" key="3">
    <source>
        <dbReference type="EMBL" id="AEJ20854.1"/>
    </source>
</evidence>
<dbReference type="Proteomes" id="UP000000503">
    <property type="component" value="Chromosome"/>
</dbReference>
<dbReference type="Gene3D" id="3.60.21.10">
    <property type="match status" value="1"/>
</dbReference>
<dbReference type="AlphaFoldDB" id="F8F164"/>
<feature type="binding site" evidence="2">
    <location>
        <position position="75"/>
    </location>
    <ligand>
        <name>Fe cation</name>
        <dbReference type="ChEBI" id="CHEBI:24875"/>
        <label>2</label>
    </ligand>
</feature>
<feature type="binding site" evidence="2">
    <location>
        <position position="48"/>
    </location>
    <ligand>
        <name>Fe cation</name>
        <dbReference type="ChEBI" id="CHEBI:24875"/>
        <label>1</label>
    </ligand>
</feature>
<sequence length="267" mass="29296">MPDSQIKTARLLMIGDVVGDAGIEVIQRYLGSLITNYTADFVVVNGENAAGGFGLTETTLQALLKAGADLVTSGNHIWEKRDFWPILETNPFVLRPGNYPGTLPGKGYIVLEKAGVHWCVINLQGREFMTAIDCPFRTLDRYLAGLEPSRKYLTVIDFHAESPQEKEALALYVDGRVGVIAGTHTHVQTADQRILPKGTAYITDLGMTGVEESIIGMDKAICLERNRTQIPLKMELAKGSAIIHGIIVELDIESGLARSIERLRYPC</sequence>
<dbReference type="STRING" id="744872.Spica_2758"/>
<organism evidence="3 4">
    <name type="scientific">Gracilinema caldarium (strain ATCC 51460 / DSM 7334 / H1)</name>
    <name type="common">Treponema caldarium</name>
    <dbReference type="NCBI Taxonomy" id="744872"/>
    <lineage>
        <taxon>Bacteria</taxon>
        <taxon>Pseudomonadati</taxon>
        <taxon>Spirochaetota</taxon>
        <taxon>Spirochaetia</taxon>
        <taxon>Spirochaetales</taxon>
        <taxon>Breznakiellaceae</taxon>
        <taxon>Gracilinema</taxon>
    </lineage>
</organism>
<dbReference type="InterPro" id="IPR005235">
    <property type="entry name" value="YmdB-like"/>
</dbReference>
<proteinExistence type="predicted"/>
<keyword evidence="2" id="KW-0479">Metal-binding</keyword>
<feature type="binding site" evidence="2">
    <location>
        <position position="16"/>
    </location>
    <ligand>
        <name>Fe cation</name>
        <dbReference type="ChEBI" id="CHEBI:24875"/>
        <label>1</label>
    </ligand>
</feature>
<dbReference type="Pfam" id="PF13277">
    <property type="entry name" value="YmdB"/>
    <property type="match status" value="1"/>
</dbReference>
<dbReference type="RefSeq" id="WP_013970132.1">
    <property type="nucleotide sequence ID" value="NC_015732.1"/>
</dbReference>
<reference evidence="4" key="1">
    <citation type="journal article" date="2013" name="Stand. Genomic Sci.">
        <title>Genome sequence of the thermophilic fresh-water bacterium Spirochaeta caldaria type strain (H1(T)), reclassification of Spirochaeta caldaria, Spirochaeta stenostrepta, and Spirochaeta zuelzerae in the genus Treponema as Treponema caldaria comb. nov., Treponema stenostrepta comb. nov., and Treponema zuelzerae comb. nov., and emendation of the genus Treponema.</title>
        <authorList>
            <person name="Abt B."/>
            <person name="Goker M."/>
            <person name="Scheuner C."/>
            <person name="Han C."/>
            <person name="Lu M."/>
            <person name="Misra M."/>
            <person name="Lapidus A."/>
            <person name="Nolan M."/>
            <person name="Lucas S."/>
            <person name="Hammon N."/>
            <person name="Deshpande S."/>
            <person name="Cheng J.F."/>
            <person name="Tapia R."/>
            <person name="Goodwin L.A."/>
            <person name="Pitluck S."/>
            <person name="Liolios K."/>
            <person name="Pagani I."/>
            <person name="Ivanova N."/>
            <person name="Mavromatis K."/>
            <person name="Mikhailova N."/>
            <person name="Huntemann M."/>
            <person name="Pati A."/>
            <person name="Chen A."/>
            <person name="Palaniappan K."/>
            <person name="Land M."/>
            <person name="Hauser L."/>
            <person name="Jeffries C.D."/>
            <person name="Rohde M."/>
            <person name="Spring S."/>
            <person name="Gronow S."/>
            <person name="Detter J.C."/>
            <person name="Bristow J."/>
            <person name="Eisen J.A."/>
            <person name="Markowitz V."/>
            <person name="Hugenholtz P."/>
            <person name="Kyrpides N.C."/>
            <person name="Woyke T."/>
            <person name="Klenk H.P."/>
        </authorList>
    </citation>
    <scope>NUCLEOTIDE SEQUENCE</scope>
    <source>
        <strain evidence="4">ATCC 51460 / DSM 7334 / H1</strain>
    </source>
</reference>
<dbReference type="GO" id="GO:0046872">
    <property type="term" value="F:metal ion binding"/>
    <property type="evidence" value="ECO:0007669"/>
    <property type="project" value="UniProtKB-KW"/>
</dbReference>
<feature type="binding site" evidence="2">
    <location>
        <position position="186"/>
    </location>
    <ligand>
        <name>Fe cation</name>
        <dbReference type="ChEBI" id="CHEBI:24875"/>
        <label>1</label>
    </ligand>
</feature>
<gene>
    <name evidence="3" type="ordered locus">Spica_2758</name>
</gene>
<name>F8F164_GRAC1</name>
<evidence type="ECO:0000256" key="2">
    <source>
        <dbReference type="PIRSR" id="PIRSR004789-51"/>
    </source>
</evidence>
<keyword evidence="4" id="KW-1185">Reference proteome</keyword>
<dbReference type="HOGENOM" id="CLU_068238_0_0_12"/>
<dbReference type="NCBIfam" id="TIGR00282">
    <property type="entry name" value="TIGR00282 family metallophosphoesterase"/>
    <property type="match status" value="1"/>
</dbReference>
<dbReference type="KEGG" id="scd:Spica_2758"/>
<evidence type="ECO:0000313" key="4">
    <source>
        <dbReference type="Proteomes" id="UP000000503"/>
    </source>
</evidence>
<dbReference type="GO" id="GO:0004113">
    <property type="term" value="F:2',3'-cyclic-nucleotide 3'-phosphodiesterase activity"/>
    <property type="evidence" value="ECO:0007669"/>
    <property type="project" value="TreeGrafter"/>
</dbReference>
<dbReference type="PANTHER" id="PTHR36303">
    <property type="entry name" value="2',3'-CYCLIC-NUCLEOTIDE 2'-PHOSPHODIESTERASE"/>
    <property type="match status" value="1"/>
</dbReference>
<protein>
    <submittedName>
        <fullName evidence="3">Ser/Thr protein phosphatase family protein</fullName>
    </submittedName>
</protein>
<feature type="binding site" evidence="2">
    <location>
        <position position="184"/>
    </location>
    <ligand>
        <name>Fe cation</name>
        <dbReference type="ChEBI" id="CHEBI:24875"/>
        <label>2</label>
    </ligand>
</feature>
<accession>F8F164</accession>
<feature type="binding site" evidence="2">
    <location>
        <position position="47"/>
    </location>
    <ligand>
        <name>Fe cation</name>
        <dbReference type="ChEBI" id="CHEBI:24875"/>
        <label>1</label>
    </ligand>
</feature>
<dbReference type="InterPro" id="IPR029052">
    <property type="entry name" value="Metallo-depent_PP-like"/>
</dbReference>
<dbReference type="SUPFAM" id="SSF56300">
    <property type="entry name" value="Metallo-dependent phosphatases"/>
    <property type="match status" value="1"/>
</dbReference>
<dbReference type="PANTHER" id="PTHR36303:SF1">
    <property type="entry name" value="2',3'-CYCLIC-NUCLEOTIDE 2'-PHOSPHODIESTERASE"/>
    <property type="match status" value="1"/>
</dbReference>
<feature type="active site" description="Proton donor" evidence="1">
    <location>
        <position position="76"/>
    </location>
</feature>
<feature type="binding site" evidence="2">
    <location>
        <position position="47"/>
    </location>
    <ligand>
        <name>Fe cation</name>
        <dbReference type="ChEBI" id="CHEBI:24875"/>
        <label>2</label>
    </ligand>
</feature>
<feature type="binding site" evidence="2">
    <location>
        <position position="159"/>
    </location>
    <ligand>
        <name>Fe cation</name>
        <dbReference type="ChEBI" id="CHEBI:24875"/>
        <label>2</label>
    </ligand>
</feature>
<dbReference type="eggNOG" id="COG1692">
    <property type="taxonomic scope" value="Bacteria"/>
</dbReference>
<dbReference type="EMBL" id="CP002868">
    <property type="protein sequence ID" value="AEJ20854.1"/>
    <property type="molecule type" value="Genomic_DNA"/>
</dbReference>
<dbReference type="PIRSF" id="PIRSF004789">
    <property type="entry name" value="DR1281"/>
    <property type="match status" value="1"/>
</dbReference>